<feature type="domain" description="D-isomer specific 2-hydroxyacid dehydrogenase NAD-binding" evidence="6">
    <location>
        <begin position="98"/>
        <end position="274"/>
    </location>
</feature>
<dbReference type="EMBL" id="WESC01000012">
    <property type="protein sequence ID" value="KAB7739202.1"/>
    <property type="molecule type" value="Genomic_DNA"/>
</dbReference>
<feature type="domain" description="D-isomer specific 2-hydroxyacid dehydrogenase catalytic" evidence="5">
    <location>
        <begin position="33"/>
        <end position="305"/>
    </location>
</feature>
<dbReference type="InterPro" id="IPR006139">
    <property type="entry name" value="D-isomer_2_OHA_DH_cat_dom"/>
</dbReference>
<sequence>MKPSVFLAIPLGKAFQDQLSGKFTLIADPAQRHEAEAILLAGASVTSVKEMDEMPKLRIIACIGSGYEGIDVAEATRRGIKVTNTVGANAAAVADLAVALLLASIRHVATGDRLMRAGLWRGDGAARLLFSPGLTGRKIGIVGLGAIGEKIAARLAAFETEIGYYGRNKRNASPYRYFETPLALATWADALVLAHRADESNRHLVNAELIEALGPRGHIVNITRGSVIDEEALVAALKSGKLAGAGLDVFEGEPDHIRADLRELPNVVLTPHLGGASVEALQSMLNAAIANLDAFFAGRPLPAPVTA</sequence>
<keyword evidence="8" id="KW-1185">Reference proteome</keyword>
<name>A0A6N6VJT8_9HYPH</name>
<evidence type="ECO:0000259" key="6">
    <source>
        <dbReference type="Pfam" id="PF02826"/>
    </source>
</evidence>
<dbReference type="GO" id="GO:0051287">
    <property type="term" value="F:NAD binding"/>
    <property type="evidence" value="ECO:0007669"/>
    <property type="project" value="InterPro"/>
</dbReference>
<proteinExistence type="inferred from homology"/>
<evidence type="ECO:0000259" key="5">
    <source>
        <dbReference type="Pfam" id="PF00389"/>
    </source>
</evidence>
<dbReference type="InterPro" id="IPR036291">
    <property type="entry name" value="NAD(P)-bd_dom_sf"/>
</dbReference>
<dbReference type="Pfam" id="PF02826">
    <property type="entry name" value="2-Hacid_dh_C"/>
    <property type="match status" value="1"/>
</dbReference>
<evidence type="ECO:0000313" key="7">
    <source>
        <dbReference type="EMBL" id="KAB7739202.1"/>
    </source>
</evidence>
<dbReference type="Gene3D" id="3.40.50.720">
    <property type="entry name" value="NAD(P)-binding Rossmann-like Domain"/>
    <property type="match status" value="2"/>
</dbReference>
<dbReference type="AlphaFoldDB" id="A0A6N6VJT8"/>
<comment type="similarity">
    <text evidence="4">Belongs to the D-isomer specific 2-hydroxyacid dehydrogenase family.</text>
</comment>
<evidence type="ECO:0000313" key="8">
    <source>
        <dbReference type="Proteomes" id="UP000468901"/>
    </source>
</evidence>
<dbReference type="SUPFAM" id="SSF52283">
    <property type="entry name" value="Formate/glycerate dehydrogenase catalytic domain-like"/>
    <property type="match status" value="1"/>
</dbReference>
<dbReference type="RefSeq" id="WP_152216874.1">
    <property type="nucleotide sequence ID" value="NZ_WESC01000012.1"/>
</dbReference>
<dbReference type="GO" id="GO:0005829">
    <property type="term" value="C:cytosol"/>
    <property type="evidence" value="ECO:0007669"/>
    <property type="project" value="TreeGrafter"/>
</dbReference>
<evidence type="ECO:0000256" key="1">
    <source>
        <dbReference type="ARBA" id="ARBA00022857"/>
    </source>
</evidence>
<dbReference type="Pfam" id="PF00389">
    <property type="entry name" value="2-Hacid_dh"/>
    <property type="match status" value="1"/>
</dbReference>
<organism evidence="7 8">
    <name type="scientific">Parvibaculum sedimenti</name>
    <dbReference type="NCBI Taxonomy" id="2608632"/>
    <lineage>
        <taxon>Bacteria</taxon>
        <taxon>Pseudomonadati</taxon>
        <taxon>Pseudomonadota</taxon>
        <taxon>Alphaproteobacteria</taxon>
        <taxon>Hyphomicrobiales</taxon>
        <taxon>Parvibaculaceae</taxon>
        <taxon>Parvibaculum</taxon>
    </lineage>
</organism>
<keyword evidence="1" id="KW-0521">NADP</keyword>
<dbReference type="GO" id="GO:0030267">
    <property type="term" value="F:glyoxylate reductase (NADPH) activity"/>
    <property type="evidence" value="ECO:0007669"/>
    <property type="project" value="TreeGrafter"/>
</dbReference>
<dbReference type="InterPro" id="IPR050223">
    <property type="entry name" value="D-isomer_2-hydroxyacid_DH"/>
</dbReference>
<dbReference type="FunFam" id="3.40.50.720:FF:000213">
    <property type="entry name" value="Putative 2-hydroxyacid dehydrogenase"/>
    <property type="match status" value="1"/>
</dbReference>
<keyword evidence="2 4" id="KW-0560">Oxidoreductase</keyword>
<dbReference type="SUPFAM" id="SSF51735">
    <property type="entry name" value="NAD(P)-binding Rossmann-fold domains"/>
    <property type="match status" value="1"/>
</dbReference>
<dbReference type="PANTHER" id="PTHR10996">
    <property type="entry name" value="2-HYDROXYACID DEHYDROGENASE-RELATED"/>
    <property type="match status" value="1"/>
</dbReference>
<evidence type="ECO:0000256" key="3">
    <source>
        <dbReference type="ARBA" id="ARBA00023027"/>
    </source>
</evidence>
<keyword evidence="3" id="KW-0520">NAD</keyword>
<dbReference type="GO" id="GO:0016618">
    <property type="term" value="F:hydroxypyruvate reductase [NAD(P)H] activity"/>
    <property type="evidence" value="ECO:0007669"/>
    <property type="project" value="TreeGrafter"/>
</dbReference>
<gene>
    <name evidence="7" type="ORF">F2P47_13360</name>
</gene>
<accession>A0A6N6VJT8</accession>
<protein>
    <submittedName>
        <fullName evidence="7">2-hydroxyacid dehydrogenase</fullName>
    </submittedName>
</protein>
<evidence type="ECO:0000256" key="2">
    <source>
        <dbReference type="ARBA" id="ARBA00023002"/>
    </source>
</evidence>
<dbReference type="Proteomes" id="UP000468901">
    <property type="component" value="Unassembled WGS sequence"/>
</dbReference>
<reference evidence="7 8" key="1">
    <citation type="submission" date="2019-09" db="EMBL/GenBank/DDBJ databases">
        <title>Parvibaculum sedimenti sp. nov., isolated from sediment.</title>
        <authorList>
            <person name="Wang Y."/>
        </authorList>
    </citation>
    <scope>NUCLEOTIDE SEQUENCE [LARGE SCALE GENOMIC DNA]</scope>
    <source>
        <strain evidence="7 8">HXT-9</strain>
    </source>
</reference>
<dbReference type="InterPro" id="IPR006140">
    <property type="entry name" value="D-isomer_DH_NAD-bd"/>
</dbReference>
<dbReference type="PANTHER" id="PTHR10996:SF178">
    <property type="entry name" value="2-HYDROXYACID DEHYDROGENASE YGL185C-RELATED"/>
    <property type="match status" value="1"/>
</dbReference>
<comment type="caution">
    <text evidence="7">The sequence shown here is derived from an EMBL/GenBank/DDBJ whole genome shotgun (WGS) entry which is preliminary data.</text>
</comment>
<evidence type="ECO:0000256" key="4">
    <source>
        <dbReference type="RuleBase" id="RU003719"/>
    </source>
</evidence>